<dbReference type="SMART" id="SM00014">
    <property type="entry name" value="acidPPc"/>
    <property type="match status" value="1"/>
</dbReference>
<sequence length="176" mass="19600">MDLKIFKAINRLSGHIAFMDFLMILLSNKARYLYLFILACMWLAKGPSKTAAKKAAAASLIAIFANKIIKICYFKPRPFIKNKVGILIPSKRDSSFPSKHTVVSFAASVVIFYGNRFIGRILLWISALTGFARIWAGHHYPSDIIGGAVIGGTIGWVTEKCLNLKSEAEVQDYKKL</sequence>
<dbReference type="InterPro" id="IPR036938">
    <property type="entry name" value="PAP2/HPO_sf"/>
</dbReference>
<accession>A0A0M0G9R5</accession>
<protein>
    <submittedName>
        <fullName evidence="3">Bacitracin ABC transporter permease</fullName>
    </submittedName>
</protein>
<keyword evidence="4" id="KW-1185">Reference proteome</keyword>
<reference evidence="4" key="1">
    <citation type="submission" date="2015-07" db="EMBL/GenBank/DDBJ databases">
        <title>Fjat-10036 dsm4.</title>
        <authorList>
            <person name="Liu B."/>
            <person name="Wang J."/>
            <person name="Zhu Y."/>
            <person name="Liu G."/>
            <person name="Chen Q."/>
            <person name="Chen Z."/>
            <person name="Lan J."/>
            <person name="Che J."/>
            <person name="Ge C."/>
            <person name="Shi H."/>
            <person name="Pan Z."/>
            <person name="Liu X."/>
        </authorList>
    </citation>
    <scope>NUCLEOTIDE SEQUENCE [LARGE SCALE GENOMIC DNA]</scope>
    <source>
        <strain evidence="4">DSM 4</strain>
    </source>
</reference>
<comment type="caution">
    <text evidence="3">The sequence shown here is derived from an EMBL/GenBank/DDBJ whole genome shotgun (WGS) entry which is preliminary data.</text>
</comment>
<dbReference type="SUPFAM" id="SSF48317">
    <property type="entry name" value="Acid phosphatase/Vanadium-dependent haloperoxidase"/>
    <property type="match status" value="1"/>
</dbReference>
<dbReference type="Pfam" id="PF01569">
    <property type="entry name" value="PAP2"/>
    <property type="match status" value="1"/>
</dbReference>
<evidence type="ECO:0000256" key="1">
    <source>
        <dbReference type="SAM" id="Phobius"/>
    </source>
</evidence>
<feature type="domain" description="Phosphatidic acid phosphatase type 2/haloperoxidase" evidence="2">
    <location>
        <begin position="51"/>
        <end position="159"/>
    </location>
</feature>
<evidence type="ECO:0000313" key="4">
    <source>
        <dbReference type="Proteomes" id="UP000037109"/>
    </source>
</evidence>
<dbReference type="OrthoDB" id="9789113at2"/>
<dbReference type="InterPro" id="IPR000326">
    <property type="entry name" value="PAP2/HPO"/>
</dbReference>
<keyword evidence="1" id="KW-0472">Membrane</keyword>
<keyword evidence="1" id="KW-1133">Transmembrane helix</keyword>
<dbReference type="Proteomes" id="UP000037109">
    <property type="component" value="Unassembled WGS sequence"/>
</dbReference>
<dbReference type="Gene3D" id="1.20.144.10">
    <property type="entry name" value="Phosphatidic acid phosphatase type 2/haloperoxidase"/>
    <property type="match status" value="1"/>
</dbReference>
<dbReference type="RefSeq" id="WP_053433853.1">
    <property type="nucleotide sequence ID" value="NZ_LGUF01000007.1"/>
</dbReference>
<gene>
    <name evidence="3" type="ORF">AF332_06405</name>
</gene>
<dbReference type="PANTHER" id="PTHR14969">
    <property type="entry name" value="SPHINGOSINE-1-PHOSPHATE PHOSPHOHYDROLASE"/>
    <property type="match status" value="1"/>
</dbReference>
<dbReference type="AlphaFoldDB" id="A0A0M0G9R5"/>
<evidence type="ECO:0000313" key="3">
    <source>
        <dbReference type="EMBL" id="KON86493.1"/>
    </source>
</evidence>
<dbReference type="STRING" id="1459.AF332_06405"/>
<dbReference type="EMBL" id="LGUF01000007">
    <property type="protein sequence ID" value="KON86493.1"/>
    <property type="molecule type" value="Genomic_DNA"/>
</dbReference>
<dbReference type="PANTHER" id="PTHR14969:SF58">
    <property type="entry name" value="UNDECAPRENYL-DIPHOSPHATASE BCRC"/>
    <property type="match status" value="1"/>
</dbReference>
<organism evidence="3 4">
    <name type="scientific">Sporosarcina globispora</name>
    <name type="common">Bacillus globisporus</name>
    <dbReference type="NCBI Taxonomy" id="1459"/>
    <lineage>
        <taxon>Bacteria</taxon>
        <taxon>Bacillati</taxon>
        <taxon>Bacillota</taxon>
        <taxon>Bacilli</taxon>
        <taxon>Bacillales</taxon>
        <taxon>Caryophanaceae</taxon>
        <taxon>Sporosarcina</taxon>
    </lineage>
</organism>
<keyword evidence="1" id="KW-0812">Transmembrane</keyword>
<feature type="transmembrane region" description="Helical" evidence="1">
    <location>
        <begin position="21"/>
        <end position="44"/>
    </location>
</feature>
<name>A0A0M0G9R5_SPOGL</name>
<dbReference type="PATRIC" id="fig|1459.3.peg.1358"/>
<evidence type="ECO:0000259" key="2">
    <source>
        <dbReference type="SMART" id="SM00014"/>
    </source>
</evidence>
<proteinExistence type="predicted"/>